<gene>
    <name evidence="1" type="ORF">AWB76_02763</name>
</gene>
<dbReference type="RefSeq" id="WP_061160604.1">
    <property type="nucleotide sequence ID" value="NZ_FCOI02000007.1"/>
</dbReference>
<name>A0A158AP31_9BURK</name>
<proteinExistence type="predicted"/>
<accession>A0A158AP31</accession>
<evidence type="ECO:0000313" key="1">
    <source>
        <dbReference type="EMBL" id="SAK59505.1"/>
    </source>
</evidence>
<sequence>MSVTLSDLLEWRSQLPESSHDEANMLNALIARRETEIRARIADLIASTSQRENWKLQHCAAVARRVEHTPVSQLELLHKFFQCREQGQQHVETPAALSDLFAIDRPESEAPRAPVQAVAAEAREPVVPLPVADLHGVMGSLESRVASTPGISAGIQGVRIMRMVALMSKARAAQIAKMRMDGTQAFYRHS</sequence>
<dbReference type="AlphaFoldDB" id="A0A158AP31"/>
<organism evidence="1 2">
    <name type="scientific">Caballeronia temeraria</name>
    <dbReference type="NCBI Taxonomy" id="1777137"/>
    <lineage>
        <taxon>Bacteria</taxon>
        <taxon>Pseudomonadati</taxon>
        <taxon>Pseudomonadota</taxon>
        <taxon>Betaproteobacteria</taxon>
        <taxon>Burkholderiales</taxon>
        <taxon>Burkholderiaceae</taxon>
        <taxon>Caballeronia</taxon>
    </lineage>
</organism>
<evidence type="ECO:0000313" key="2">
    <source>
        <dbReference type="Proteomes" id="UP000054624"/>
    </source>
</evidence>
<dbReference type="STRING" id="1777137.AWB76_02763"/>
<reference evidence="2" key="1">
    <citation type="submission" date="2016-01" db="EMBL/GenBank/DDBJ databases">
        <authorList>
            <person name="Peeters Charlotte."/>
        </authorList>
    </citation>
    <scope>NUCLEOTIDE SEQUENCE [LARGE SCALE GENOMIC DNA]</scope>
</reference>
<protein>
    <submittedName>
        <fullName evidence="1">Uncharacterized protein</fullName>
    </submittedName>
</protein>
<dbReference type="Proteomes" id="UP000054624">
    <property type="component" value="Unassembled WGS sequence"/>
</dbReference>
<keyword evidence="2" id="KW-1185">Reference proteome</keyword>
<dbReference type="OrthoDB" id="9130172at2"/>
<dbReference type="EMBL" id="FCOI02000007">
    <property type="protein sequence ID" value="SAK59505.1"/>
    <property type="molecule type" value="Genomic_DNA"/>
</dbReference>